<name>A0A0B2NXT3_GLYSO</name>
<evidence type="ECO:0000313" key="4">
    <source>
        <dbReference type="EMBL" id="KHN01852.1"/>
    </source>
</evidence>
<dbReference type="Proteomes" id="UP000289340">
    <property type="component" value="Chromosome 8"/>
</dbReference>
<feature type="chain" id="PRO_5010906268" evidence="3">
    <location>
        <begin position="25"/>
        <end position="203"/>
    </location>
</feature>
<keyword evidence="2" id="KW-1015">Disulfide bond</keyword>
<reference evidence="6 7" key="2">
    <citation type="submission" date="2018-09" db="EMBL/GenBank/DDBJ databases">
        <title>A high-quality reference genome of wild soybean provides a powerful tool to mine soybean genomes.</title>
        <authorList>
            <person name="Xie M."/>
            <person name="Chung C.Y.L."/>
            <person name="Li M.-W."/>
            <person name="Wong F.-L."/>
            <person name="Chan T.-F."/>
            <person name="Lam H.-M."/>
        </authorList>
    </citation>
    <scope>NUCLEOTIDE SEQUENCE [LARGE SCALE GENOMIC DNA]</scope>
    <source>
        <strain evidence="7">cv. W05</strain>
        <tissue evidence="6">Hypocotyl of etiolated seedlings</tissue>
    </source>
</reference>
<dbReference type="Gene3D" id="2.80.10.50">
    <property type="match status" value="1"/>
</dbReference>
<evidence type="ECO:0000313" key="5">
    <source>
        <dbReference type="EMBL" id="KHN01855.1"/>
    </source>
</evidence>
<dbReference type="EMBL" id="KN670767">
    <property type="protein sequence ID" value="KHN01852.1"/>
    <property type="molecule type" value="Genomic_DNA"/>
</dbReference>
<protein>
    <submittedName>
        <fullName evidence="5">Kunitz-type trypsin inhibitor KTI1</fullName>
    </submittedName>
</protein>
<dbReference type="Proteomes" id="UP000053555">
    <property type="component" value="Unassembled WGS sequence"/>
</dbReference>
<dbReference type="GO" id="GO:0004866">
    <property type="term" value="F:endopeptidase inhibitor activity"/>
    <property type="evidence" value="ECO:0007669"/>
    <property type="project" value="InterPro"/>
</dbReference>
<keyword evidence="7" id="KW-1185">Reference proteome</keyword>
<reference evidence="5" key="1">
    <citation type="submission" date="2014-07" db="EMBL/GenBank/DDBJ databases">
        <title>Identification of a novel salt tolerance gene in wild soybean by whole-genome sequencing.</title>
        <authorList>
            <person name="Lam H.-M."/>
            <person name="Qi X."/>
            <person name="Li M.-W."/>
            <person name="Liu X."/>
            <person name="Xie M."/>
            <person name="Ni M."/>
            <person name="Xu X."/>
        </authorList>
    </citation>
    <scope>NUCLEOTIDE SEQUENCE [LARGE SCALE GENOMIC DNA]</scope>
    <source>
        <tissue evidence="5">Root</tissue>
    </source>
</reference>
<gene>
    <name evidence="6" type="ORF">D0Y65_022486</name>
    <name evidence="4" type="ORF">glysoja_028524</name>
    <name evidence="5" type="ORF">glysoja_028527</name>
</gene>
<dbReference type="PANTHER" id="PTHR33107:SF81">
    <property type="entry name" value="TRYPSIN INHIBITOR A"/>
    <property type="match status" value="1"/>
</dbReference>
<proteinExistence type="inferred from homology"/>
<dbReference type="SMR" id="A0A0B2NXT3"/>
<dbReference type="MEROPS" id="I03.001"/>
<dbReference type="PROSITE" id="PS00283">
    <property type="entry name" value="SOYBEAN_KUNITZ"/>
    <property type="match status" value="1"/>
</dbReference>
<dbReference type="SMART" id="SM00452">
    <property type="entry name" value="STI"/>
    <property type="match status" value="1"/>
</dbReference>
<dbReference type="EMBL" id="QZWG01000008">
    <property type="protein sequence ID" value="RZC00144.1"/>
    <property type="molecule type" value="Genomic_DNA"/>
</dbReference>
<evidence type="ECO:0000313" key="7">
    <source>
        <dbReference type="Proteomes" id="UP000289340"/>
    </source>
</evidence>
<dbReference type="Pfam" id="PF00197">
    <property type="entry name" value="Kunitz_legume"/>
    <property type="match status" value="1"/>
</dbReference>
<feature type="signal peptide" evidence="3">
    <location>
        <begin position="1"/>
        <end position="24"/>
    </location>
</feature>
<dbReference type="SUPFAM" id="SSF50386">
    <property type="entry name" value="STI-like"/>
    <property type="match status" value="1"/>
</dbReference>
<comment type="similarity">
    <text evidence="1">Belongs to the protease inhibitor I3 (leguminous Kunitz-type inhibitor) family.</text>
</comment>
<evidence type="ECO:0000256" key="3">
    <source>
        <dbReference type="SAM" id="SignalP"/>
    </source>
</evidence>
<keyword evidence="3" id="KW-0732">Signal</keyword>
<dbReference type="EMBL" id="KN670767">
    <property type="protein sequence ID" value="KHN01855.1"/>
    <property type="molecule type" value="Genomic_DNA"/>
</dbReference>
<dbReference type="PANTHER" id="PTHR33107">
    <property type="entry name" value="KUNITZ TRYPSIN INHIBITOR 2"/>
    <property type="match status" value="1"/>
</dbReference>
<dbReference type="Gramene" id="XM_028390469.1">
    <property type="protein sequence ID" value="XP_028246270.1"/>
    <property type="gene ID" value="LOC114423637"/>
</dbReference>
<evidence type="ECO:0000256" key="1">
    <source>
        <dbReference type="ARBA" id="ARBA00005440"/>
    </source>
</evidence>
<dbReference type="PRINTS" id="PR00291">
    <property type="entry name" value="KUNITZINHBTR"/>
</dbReference>
<evidence type="ECO:0000313" key="6">
    <source>
        <dbReference type="EMBL" id="RZC00144.1"/>
    </source>
</evidence>
<dbReference type="AlphaFoldDB" id="A0A0B2NXT3"/>
<sequence>MKSTSLFAIFLLCAFTSYLPSATAQDVLDVDGDPIRNGFIYYVLPAIRGNGGGIERAALGKDTCPITVVQSPNPNSKGLEIKFESAYPAYYINETLILQIKFSYPQQCERKNPWWAISKDISEGPPAIKLSGFHGTELGWFKIQKASKSCDSNDYKLVFCQYDETWCLDVGIYVDRQGNRRLVLAVTGEPFLVHFHKISSSTA</sequence>
<accession>A0A0B2NXT3</accession>
<dbReference type="InterPro" id="IPR011065">
    <property type="entry name" value="Kunitz_inhibitor_STI-like_sf"/>
</dbReference>
<organism evidence="5">
    <name type="scientific">Glycine soja</name>
    <name type="common">Wild soybean</name>
    <dbReference type="NCBI Taxonomy" id="3848"/>
    <lineage>
        <taxon>Eukaryota</taxon>
        <taxon>Viridiplantae</taxon>
        <taxon>Streptophyta</taxon>
        <taxon>Embryophyta</taxon>
        <taxon>Tracheophyta</taxon>
        <taxon>Spermatophyta</taxon>
        <taxon>Magnoliopsida</taxon>
        <taxon>eudicotyledons</taxon>
        <taxon>Gunneridae</taxon>
        <taxon>Pentapetalae</taxon>
        <taxon>rosids</taxon>
        <taxon>fabids</taxon>
        <taxon>Fabales</taxon>
        <taxon>Fabaceae</taxon>
        <taxon>Papilionoideae</taxon>
        <taxon>50 kb inversion clade</taxon>
        <taxon>NPAAA clade</taxon>
        <taxon>indigoferoid/millettioid clade</taxon>
        <taxon>Phaseoleae</taxon>
        <taxon>Glycine</taxon>
        <taxon>Glycine subgen. Soja</taxon>
    </lineage>
</organism>
<evidence type="ECO:0000256" key="2">
    <source>
        <dbReference type="ARBA" id="ARBA00023157"/>
    </source>
</evidence>
<dbReference type="InterPro" id="IPR002160">
    <property type="entry name" value="Prot_inh_Kunz-lg"/>
</dbReference>